<dbReference type="EMBL" id="CADEAL010004184">
    <property type="protein sequence ID" value="CAB1453776.1"/>
    <property type="molecule type" value="Genomic_DNA"/>
</dbReference>
<protein>
    <submittedName>
        <fullName evidence="1">Uncharacterized protein</fullName>
    </submittedName>
</protein>
<comment type="caution">
    <text evidence="1">The sequence shown here is derived from an EMBL/GenBank/DDBJ whole genome shotgun (WGS) entry which is preliminary data.</text>
</comment>
<accession>A0A9N7VSY8</accession>
<keyword evidence="2" id="KW-1185">Reference proteome</keyword>
<sequence length="135" mass="15087">MTARQLEAAEPGVKAAPRQGLAFLGGPPQMFASQIKDSVESAGAKPLRANYRWLSEIVSPERERRGASLDGENKRRRWIIIPSLIGTIVKTFGVRQASRAPYGNLLMQFQSKCRQSSALRSYVSLQTCYSIIFWL</sequence>
<organism evidence="1 2">
    <name type="scientific">Pleuronectes platessa</name>
    <name type="common">European plaice</name>
    <dbReference type="NCBI Taxonomy" id="8262"/>
    <lineage>
        <taxon>Eukaryota</taxon>
        <taxon>Metazoa</taxon>
        <taxon>Chordata</taxon>
        <taxon>Craniata</taxon>
        <taxon>Vertebrata</taxon>
        <taxon>Euteleostomi</taxon>
        <taxon>Actinopterygii</taxon>
        <taxon>Neopterygii</taxon>
        <taxon>Teleostei</taxon>
        <taxon>Neoteleostei</taxon>
        <taxon>Acanthomorphata</taxon>
        <taxon>Carangaria</taxon>
        <taxon>Pleuronectiformes</taxon>
        <taxon>Pleuronectoidei</taxon>
        <taxon>Pleuronectidae</taxon>
        <taxon>Pleuronectes</taxon>
    </lineage>
</organism>
<evidence type="ECO:0000313" key="1">
    <source>
        <dbReference type="EMBL" id="CAB1453776.1"/>
    </source>
</evidence>
<gene>
    <name evidence="1" type="ORF">PLEPLA_LOCUS41536</name>
</gene>
<evidence type="ECO:0000313" key="2">
    <source>
        <dbReference type="Proteomes" id="UP001153269"/>
    </source>
</evidence>
<dbReference type="Proteomes" id="UP001153269">
    <property type="component" value="Unassembled WGS sequence"/>
</dbReference>
<name>A0A9N7VSY8_PLEPL</name>
<dbReference type="AlphaFoldDB" id="A0A9N7VSY8"/>
<proteinExistence type="predicted"/>
<reference evidence="1" key="1">
    <citation type="submission" date="2020-03" db="EMBL/GenBank/DDBJ databases">
        <authorList>
            <person name="Weist P."/>
        </authorList>
    </citation>
    <scope>NUCLEOTIDE SEQUENCE</scope>
</reference>